<protein>
    <submittedName>
        <fullName evidence="1">Uncharacterized protein</fullName>
    </submittedName>
</protein>
<dbReference type="Gramene" id="MELO3C018015.2.1">
    <property type="protein sequence ID" value="MELO3C018015.2.1"/>
    <property type="gene ID" value="MELO3C018015.2"/>
</dbReference>
<evidence type="ECO:0000313" key="1">
    <source>
        <dbReference type="EnsemblPlants" id="MELO3C018015.2.1"/>
    </source>
</evidence>
<sequence length="108" mass="12630">MLIRRLDIRRRGILLLVLIRRRDILRLTLLNTLNLLLNSKVAVLVAWKAVWLRCAVAACLTPAFEENQFVMWLCLSDFSPKEKKIKMNKIFGTVLDLSMIWAFVVKLF</sequence>
<dbReference type="AlphaFoldDB" id="A0A9I9DGF5"/>
<organism evidence="1">
    <name type="scientific">Cucumis melo</name>
    <name type="common">Muskmelon</name>
    <dbReference type="NCBI Taxonomy" id="3656"/>
    <lineage>
        <taxon>Eukaryota</taxon>
        <taxon>Viridiplantae</taxon>
        <taxon>Streptophyta</taxon>
        <taxon>Embryophyta</taxon>
        <taxon>Tracheophyta</taxon>
        <taxon>Spermatophyta</taxon>
        <taxon>Magnoliopsida</taxon>
        <taxon>eudicotyledons</taxon>
        <taxon>Gunneridae</taxon>
        <taxon>Pentapetalae</taxon>
        <taxon>rosids</taxon>
        <taxon>fabids</taxon>
        <taxon>Cucurbitales</taxon>
        <taxon>Cucurbitaceae</taxon>
        <taxon>Benincaseae</taxon>
        <taxon>Cucumis</taxon>
    </lineage>
</organism>
<proteinExistence type="predicted"/>
<accession>A0A9I9DGF5</accession>
<dbReference type="EnsemblPlants" id="MELO3C018015.2.1">
    <property type="protein sequence ID" value="MELO3C018015.2.1"/>
    <property type="gene ID" value="MELO3C018015.2"/>
</dbReference>
<reference evidence="1" key="1">
    <citation type="submission" date="2023-03" db="UniProtKB">
        <authorList>
            <consortium name="EnsemblPlants"/>
        </authorList>
    </citation>
    <scope>IDENTIFICATION</scope>
</reference>
<name>A0A9I9DGF5_CUCME</name>